<dbReference type="OrthoDB" id="10251401at2759"/>
<dbReference type="InterPro" id="IPR035368">
    <property type="entry name" value="Nrap_D3"/>
</dbReference>
<dbReference type="Gene3D" id="3.30.70.3030">
    <property type="match status" value="1"/>
</dbReference>
<feature type="compositionally biased region" description="Acidic residues" evidence="5">
    <location>
        <begin position="34"/>
        <end position="46"/>
    </location>
</feature>
<proteinExistence type="inferred from homology"/>
<gene>
    <name evidence="12" type="primary">UTP22</name>
    <name evidence="12" type="ORF">IWW39_005965</name>
</gene>
<evidence type="ECO:0000256" key="2">
    <source>
        <dbReference type="ARBA" id="ARBA00006674"/>
    </source>
</evidence>
<feature type="domain" description="Nrap protein" evidence="11">
    <location>
        <begin position="1162"/>
        <end position="1335"/>
    </location>
</feature>
<evidence type="ECO:0000256" key="1">
    <source>
        <dbReference type="ARBA" id="ARBA00004604"/>
    </source>
</evidence>
<feature type="domain" description="Nrap protein" evidence="8">
    <location>
        <begin position="534"/>
        <end position="699"/>
    </location>
</feature>
<organism evidence="12 13">
    <name type="scientific">Coemansia spiralis</name>
    <dbReference type="NCBI Taxonomy" id="417178"/>
    <lineage>
        <taxon>Eukaryota</taxon>
        <taxon>Fungi</taxon>
        <taxon>Fungi incertae sedis</taxon>
        <taxon>Zoopagomycota</taxon>
        <taxon>Kickxellomycotina</taxon>
        <taxon>Kickxellomycetes</taxon>
        <taxon>Kickxellales</taxon>
        <taxon>Kickxellaceae</taxon>
        <taxon>Coemansia</taxon>
    </lineage>
</organism>
<dbReference type="Pfam" id="PF03813">
    <property type="entry name" value="Nrap"/>
    <property type="match status" value="1"/>
</dbReference>
<dbReference type="InterPro" id="IPR005554">
    <property type="entry name" value="NOL6/Upt22"/>
</dbReference>
<dbReference type="Pfam" id="PF17406">
    <property type="entry name" value="Nrap_D5"/>
    <property type="match status" value="1"/>
</dbReference>
<dbReference type="GO" id="GO:0003723">
    <property type="term" value="F:RNA binding"/>
    <property type="evidence" value="ECO:0007669"/>
    <property type="project" value="UniProtKB-KW"/>
</dbReference>
<dbReference type="EMBL" id="JANBTX010000405">
    <property type="protein sequence ID" value="KAJ2682518.1"/>
    <property type="molecule type" value="Genomic_DNA"/>
</dbReference>
<dbReference type="Pfam" id="PF17407">
    <property type="entry name" value="Nrap_D6"/>
    <property type="match status" value="1"/>
</dbReference>
<accession>A0A9W8GDJ2</accession>
<dbReference type="Proteomes" id="UP001151516">
    <property type="component" value="Unassembled WGS sequence"/>
</dbReference>
<dbReference type="InterPro" id="IPR035367">
    <property type="entry name" value="Nrap_D2"/>
</dbReference>
<dbReference type="Pfam" id="PF17404">
    <property type="entry name" value="Nrap_D3"/>
    <property type="match status" value="1"/>
</dbReference>
<dbReference type="GO" id="GO:0032545">
    <property type="term" value="C:CURI complex"/>
    <property type="evidence" value="ECO:0007669"/>
    <property type="project" value="TreeGrafter"/>
</dbReference>
<feature type="domain" description="Nrap protein" evidence="9">
    <location>
        <begin position="756"/>
        <end position="973"/>
    </location>
</feature>
<evidence type="ECO:0000259" key="9">
    <source>
        <dbReference type="Pfam" id="PF17405"/>
    </source>
</evidence>
<dbReference type="Pfam" id="PF17405">
    <property type="entry name" value="Nrap_D4"/>
    <property type="match status" value="1"/>
</dbReference>
<dbReference type="Gene3D" id="1.10.1410.10">
    <property type="match status" value="2"/>
</dbReference>
<evidence type="ECO:0000259" key="11">
    <source>
        <dbReference type="Pfam" id="PF17407"/>
    </source>
</evidence>
<sequence length="1340" mass="147156">MAAGGIATKRTPRAAEAAKPKSKPKPVARAAADEASDIDMASDSDDNSQHSEGSDDDNDEEMAEPMLAGENPSSEGATKTPEHKKGYPGGKPTNAEIMALNETSLLFKSNLFKLQVDELLSETSVAANTKPTRGLDAALKQIRDVLTALDDVKEMSTDSASNYVRKQSKASGRLAMIPFPDPSPAVGMPISFGFKAPKVVNIVGSYPLGMGVQRHGGFNVDVVVQMPAELFQERDYLNYRYFYKRAFYVAVLLIGLQQHSAISELFDVEFGSLRSDTRLPIVVLRPKSGVKHLGKLGCTVRILPSIAHDTLPLKRLSPERNYVRPSYISNAKEGSAEGDEANLPATPQYSAAILSDALLLTHMKYLFETTEMCPEFPRAASLLRIWIGQRAAAGRQLGGHRLAGSQRLNGFVLTMLLAWLLRCAHSGVSSGPKLSGTMSAYQLFKGAVEFLAVHDFEETPIQFGTVANLEAFGDNFGAVFVDPTDSLNLLSGVQEWELAELRMEARLTALDINHHVEDRFARVFLSAALTDVSAKYDHVFRLEVDLSKFLSAKHGAELKPARRLAELEFGHPVAAVQNRIASFLSSALEKHTRLIAVHPCADARFEDGVKAMRRHVFFIGVVADAKEAHRLVDLGPNPDLQPEEASRFRAYWGERAELRRFRDGAIRLATVWGAGEVSMEKRASILPRMVAYLLRRHFSIRTVPEVMQADDLFVVDNARPNNAKAFGLVTDPLAGSLFCLSTRIAAFAQTIDIDADSAEQISFEAAVNAFDEFQREIKQLEAQMPLRVLSLHAVAPGLRYASLVPPKPLSMEQGGDDSFIEPLHVIVEFMTSNKWPDDITALHKIKTAFLLRLGEAYTALHPDSRVELVNRFHGRGAADGLLTGASSLTLGAHENMDYEGDNCIDIRHVASGLTFRLSVLCDREGELLAKKAGDMRLAGLVAHAEAIEMAHRRWTRNHIWRPKHHRQILDLCQRHHPAASLTIRLLKRWLSRHMLLGQAVGVPEELAELVALHVFTDVSGGLSEPATGYAGFVRCLGLLAEWRWGEDLFAVDFSADTREASDEDGGAVAKSLAQGVWASSGMSAEAFEALQKAFAEAKEHGRLKGGLRVATEDDPEAAWWGTVAPVLTRRLRTLAKASLECVVSCLDAGSDAQLPQVFTTPLDDYDFIIRLRRDVVCRKYEQLPRSAVLPECGEAEVADEDVLDEPEIFKNLLPTMQQSQQRVLGKLPASRRHANPFQRPGMVGFDPVALYVRDLANVYRDSMLLFNDVYGGHIIAGLWNPTVVGKPAAFAANLLANVQVASEVKASSSRPMVSYNVEAVLEEMARLGEGIVESISVKRD</sequence>
<evidence type="ECO:0000259" key="10">
    <source>
        <dbReference type="Pfam" id="PF17406"/>
    </source>
</evidence>
<evidence type="ECO:0000259" key="6">
    <source>
        <dbReference type="Pfam" id="PF03813"/>
    </source>
</evidence>
<feature type="domain" description="Nrap protein" evidence="7">
    <location>
        <begin position="376"/>
        <end position="526"/>
    </location>
</feature>
<dbReference type="GO" id="GO:0006409">
    <property type="term" value="P:tRNA export from nucleus"/>
    <property type="evidence" value="ECO:0007669"/>
    <property type="project" value="TreeGrafter"/>
</dbReference>
<evidence type="ECO:0000313" key="13">
    <source>
        <dbReference type="Proteomes" id="UP001151516"/>
    </source>
</evidence>
<dbReference type="GO" id="GO:0034456">
    <property type="term" value="C:UTP-C complex"/>
    <property type="evidence" value="ECO:0007669"/>
    <property type="project" value="TreeGrafter"/>
</dbReference>
<dbReference type="GO" id="GO:0032040">
    <property type="term" value="C:small-subunit processome"/>
    <property type="evidence" value="ECO:0007669"/>
    <property type="project" value="TreeGrafter"/>
</dbReference>
<evidence type="ECO:0000313" key="12">
    <source>
        <dbReference type="EMBL" id="KAJ2682518.1"/>
    </source>
</evidence>
<keyword evidence="4" id="KW-0539">Nucleus</keyword>
<dbReference type="GO" id="GO:0006364">
    <property type="term" value="P:rRNA processing"/>
    <property type="evidence" value="ECO:0007669"/>
    <property type="project" value="TreeGrafter"/>
</dbReference>
<dbReference type="InterPro" id="IPR035370">
    <property type="entry name" value="Nrap_D5"/>
</dbReference>
<evidence type="ECO:0000259" key="8">
    <source>
        <dbReference type="Pfam" id="PF17404"/>
    </source>
</evidence>
<comment type="caution">
    <text evidence="12">The sequence shown here is derived from an EMBL/GenBank/DDBJ whole genome shotgun (WGS) entry which is preliminary data.</text>
</comment>
<feature type="region of interest" description="Disordered" evidence="5">
    <location>
        <begin position="1"/>
        <end position="94"/>
    </location>
</feature>
<dbReference type="PANTHER" id="PTHR17972">
    <property type="entry name" value="NUCLEOLAR RNA-ASSOCIATED PROTEIN"/>
    <property type="match status" value="1"/>
</dbReference>
<comment type="subcellular location">
    <subcellularLocation>
        <location evidence="1">Nucleus</location>
        <location evidence="1">Nucleolus</location>
    </subcellularLocation>
</comment>
<dbReference type="PANTHER" id="PTHR17972:SF0">
    <property type="entry name" value="NUCLEOLAR PROTEIN 6"/>
    <property type="match status" value="1"/>
</dbReference>
<dbReference type="InterPro" id="IPR035371">
    <property type="entry name" value="Nrap_D6"/>
</dbReference>
<evidence type="ECO:0000256" key="4">
    <source>
        <dbReference type="ARBA" id="ARBA00023242"/>
    </source>
</evidence>
<keyword evidence="13" id="KW-1185">Reference proteome</keyword>
<feature type="compositionally biased region" description="Acidic residues" evidence="5">
    <location>
        <begin position="54"/>
        <end position="63"/>
    </location>
</feature>
<protein>
    <submittedName>
        <fullName evidence="12">U3 snoRNP protein</fullName>
    </submittedName>
</protein>
<dbReference type="InterPro" id="IPR035082">
    <property type="entry name" value="Nrap_D1"/>
</dbReference>
<feature type="domain" description="Nrap protein" evidence="6">
    <location>
        <begin position="220"/>
        <end position="370"/>
    </location>
</feature>
<evidence type="ECO:0000256" key="5">
    <source>
        <dbReference type="SAM" id="MobiDB-lite"/>
    </source>
</evidence>
<comment type="similarity">
    <text evidence="2">Belongs to the NRAP family.</text>
</comment>
<dbReference type="Pfam" id="PF17403">
    <property type="entry name" value="Nrap_D2"/>
    <property type="match status" value="1"/>
</dbReference>
<feature type="domain" description="Nrap protein" evidence="10">
    <location>
        <begin position="976"/>
        <end position="1159"/>
    </location>
</feature>
<evidence type="ECO:0000256" key="3">
    <source>
        <dbReference type="ARBA" id="ARBA00022884"/>
    </source>
</evidence>
<keyword evidence="3" id="KW-0694">RNA-binding</keyword>
<reference evidence="12" key="1">
    <citation type="submission" date="2022-07" db="EMBL/GenBank/DDBJ databases">
        <title>Phylogenomic reconstructions and comparative analyses of Kickxellomycotina fungi.</title>
        <authorList>
            <person name="Reynolds N.K."/>
            <person name="Stajich J.E."/>
            <person name="Barry K."/>
            <person name="Grigoriev I.V."/>
            <person name="Crous P."/>
            <person name="Smith M.E."/>
        </authorList>
    </citation>
    <scope>NUCLEOTIDE SEQUENCE</scope>
    <source>
        <strain evidence="12">CBS 109367</strain>
    </source>
</reference>
<evidence type="ECO:0000259" key="7">
    <source>
        <dbReference type="Pfam" id="PF17403"/>
    </source>
</evidence>
<dbReference type="InterPro" id="IPR035369">
    <property type="entry name" value="Nrap_D4"/>
</dbReference>
<name>A0A9W8GDJ2_9FUNG</name>